<reference evidence="7" key="1">
    <citation type="submission" date="2022-12" db="EMBL/GenBank/DDBJ databases">
        <title>Genome assemblies of Blomia tropicalis.</title>
        <authorList>
            <person name="Cui Y."/>
        </authorList>
    </citation>
    <scope>NUCLEOTIDE SEQUENCE</scope>
    <source>
        <tissue evidence="7">Adult mites</tissue>
    </source>
</reference>
<dbReference type="Gene3D" id="1.25.10.10">
    <property type="entry name" value="Leucine-rich Repeat Variant"/>
    <property type="match status" value="1"/>
</dbReference>
<evidence type="ECO:0000256" key="2">
    <source>
        <dbReference type="ARBA" id="ARBA00022490"/>
    </source>
</evidence>
<dbReference type="GO" id="GO:0005634">
    <property type="term" value="C:nucleus"/>
    <property type="evidence" value="ECO:0007669"/>
    <property type="project" value="TreeGrafter"/>
</dbReference>
<dbReference type="GO" id="GO:0010992">
    <property type="term" value="P:ubiquitin recycling"/>
    <property type="evidence" value="ECO:0007669"/>
    <property type="project" value="TreeGrafter"/>
</dbReference>
<evidence type="ECO:0000256" key="1">
    <source>
        <dbReference type="ARBA" id="ARBA00008495"/>
    </source>
</evidence>
<sequence length="708" mass="80543">MATSEFKQYQLSKLIKAHSNAIRDMFQYSDISGSPKLVTVSRDCDAKIFSIINGTINDYPDLVFSDSVAMSSVTVMPRTGQVPMLFFGCANGAIFVHFDGETTPLNVLTFHSQNVCTIRTDPNTKLLASGSWDTTAIVYDVESDKVRFRIMAHSQAIQDVAFLNPSIANRRLCLLTISSDKSCILWDISSNDPSSFGLSPVQLRTYLGHEDCVRGCLIEPARDCFYTVSNDTTIKCWNITTTEEMSTMIGHTHFIYRIAPLGNNMFMTCGEDTTIRLWSMIEQRELQSITLPVISIWCLIAINDTTFIASGSDGMLYVLSSDPSKKLSSEQMSVVNQLRAKQNMIEYAEVVHLPLYEQVSLEQLPASSLGRNYYDEVVPMTLHGLKFRIPFNRPNDPWDVALDFIHLYNLELTDQASIVRAIVSHSKYNRKNNGNDAFSDSSEFPITNMVLFVSPPNWEKFILKFVEFNQQQTSNELKIDDQTFAKISTEFNNPGSNAELLVECYRKLFNWPNNCRFVVYDLLRMNLGNQYFSSYFLHNYINSNKSTFYSIVLATKDANMAQQLTSIRCLTNMFSTTHGSEYMFKEFDFIHQSIVQWKQLVNNRNVHLAYATLWFNFSVMLIDFRKNQNIGFLNSLMSIIAASDQQSSYTDTIGTILNTFGNLLVGGGKSWSELDLVRNFTVIVRNYPKTYADCYEIKRAVININKLS</sequence>
<gene>
    <name evidence="7" type="ORF">RDWZM_000268</name>
</gene>
<accession>A0A9Q0RMU0</accession>
<comment type="similarity">
    <text evidence="1">Belongs to the WD repeat PLAP family.</text>
</comment>
<dbReference type="InterPro" id="IPR038122">
    <property type="entry name" value="PFU_sf"/>
</dbReference>
<dbReference type="Gene3D" id="2.130.10.10">
    <property type="entry name" value="YVTN repeat-like/Quinoprotein amine dehydrogenase"/>
    <property type="match status" value="1"/>
</dbReference>
<dbReference type="Proteomes" id="UP001142055">
    <property type="component" value="Chromosome 1"/>
</dbReference>
<keyword evidence="2" id="KW-0963">Cytoplasm</keyword>
<dbReference type="Pfam" id="PF08324">
    <property type="entry name" value="PUL"/>
    <property type="match status" value="1"/>
</dbReference>
<comment type="caution">
    <text evidence="7">The sequence shown here is derived from an EMBL/GenBank/DDBJ whole genome shotgun (WGS) entry which is preliminary data.</text>
</comment>
<dbReference type="Gene3D" id="3.10.20.870">
    <property type="entry name" value="PFU (PLAA family ubiquitin binding), C-terminal domain"/>
    <property type="match status" value="1"/>
</dbReference>
<feature type="repeat" description="WD" evidence="5">
    <location>
        <begin position="248"/>
        <end position="288"/>
    </location>
</feature>
<dbReference type="InterPro" id="IPR015943">
    <property type="entry name" value="WD40/YVTN_repeat-like_dom_sf"/>
</dbReference>
<evidence type="ECO:0000313" key="8">
    <source>
        <dbReference type="Proteomes" id="UP001142055"/>
    </source>
</evidence>
<name>A0A9Q0RMU0_BLOTA</name>
<dbReference type="PANTHER" id="PTHR19849:SF0">
    <property type="entry name" value="PHOSPHOLIPASE A-2-ACTIVATING PROTEIN"/>
    <property type="match status" value="1"/>
</dbReference>
<dbReference type="Pfam" id="PF00400">
    <property type="entry name" value="WD40"/>
    <property type="match status" value="3"/>
</dbReference>
<dbReference type="InterPro" id="IPR013535">
    <property type="entry name" value="PUL_dom"/>
</dbReference>
<evidence type="ECO:0000256" key="5">
    <source>
        <dbReference type="PROSITE-ProRule" id="PRU00221"/>
    </source>
</evidence>
<evidence type="ECO:0000313" key="7">
    <source>
        <dbReference type="EMBL" id="KAJ6221723.1"/>
    </source>
</evidence>
<proteinExistence type="inferred from homology"/>
<protein>
    <recommendedName>
        <fullName evidence="6">PUL domain-containing protein</fullName>
    </recommendedName>
</protein>
<feature type="repeat" description="WD" evidence="5">
    <location>
        <begin position="206"/>
        <end position="247"/>
    </location>
</feature>
<dbReference type="OMA" id="AYASIWF"/>
<dbReference type="PANTHER" id="PTHR19849">
    <property type="entry name" value="PHOSPHOLIPASE A-2-ACTIVATING PROTEIN"/>
    <property type="match status" value="1"/>
</dbReference>
<dbReference type="GO" id="GO:0043161">
    <property type="term" value="P:proteasome-mediated ubiquitin-dependent protein catabolic process"/>
    <property type="evidence" value="ECO:0007669"/>
    <property type="project" value="TreeGrafter"/>
</dbReference>
<feature type="repeat" description="WD" evidence="5">
    <location>
        <begin position="108"/>
        <end position="149"/>
    </location>
</feature>
<dbReference type="SMART" id="SM00320">
    <property type="entry name" value="WD40"/>
    <property type="match status" value="6"/>
</dbReference>
<keyword evidence="3 5" id="KW-0853">WD repeat</keyword>
<dbReference type="SUPFAM" id="SSF50978">
    <property type="entry name" value="WD40 repeat-like"/>
    <property type="match status" value="1"/>
</dbReference>
<evidence type="ECO:0000259" key="6">
    <source>
        <dbReference type="PROSITE" id="PS51396"/>
    </source>
</evidence>
<evidence type="ECO:0000256" key="4">
    <source>
        <dbReference type="ARBA" id="ARBA00022737"/>
    </source>
</evidence>
<dbReference type="PROSITE" id="PS51396">
    <property type="entry name" value="PUL"/>
    <property type="match status" value="1"/>
</dbReference>
<dbReference type="EMBL" id="JAPWDV010000001">
    <property type="protein sequence ID" value="KAJ6221723.1"/>
    <property type="molecule type" value="Genomic_DNA"/>
</dbReference>
<dbReference type="GO" id="GO:0005737">
    <property type="term" value="C:cytoplasm"/>
    <property type="evidence" value="ECO:0007669"/>
    <property type="project" value="TreeGrafter"/>
</dbReference>
<feature type="domain" description="PUL" evidence="6">
    <location>
        <begin position="442"/>
        <end position="707"/>
    </location>
</feature>
<evidence type="ECO:0000256" key="3">
    <source>
        <dbReference type="ARBA" id="ARBA00022574"/>
    </source>
</evidence>
<dbReference type="PROSITE" id="PS50082">
    <property type="entry name" value="WD_REPEATS_2"/>
    <property type="match status" value="3"/>
</dbReference>
<keyword evidence="8" id="KW-1185">Reference proteome</keyword>
<dbReference type="GO" id="GO:0043130">
    <property type="term" value="F:ubiquitin binding"/>
    <property type="evidence" value="ECO:0007669"/>
    <property type="project" value="TreeGrafter"/>
</dbReference>
<dbReference type="AlphaFoldDB" id="A0A9Q0RMU0"/>
<organism evidence="7 8">
    <name type="scientific">Blomia tropicalis</name>
    <name type="common">Mite</name>
    <dbReference type="NCBI Taxonomy" id="40697"/>
    <lineage>
        <taxon>Eukaryota</taxon>
        <taxon>Metazoa</taxon>
        <taxon>Ecdysozoa</taxon>
        <taxon>Arthropoda</taxon>
        <taxon>Chelicerata</taxon>
        <taxon>Arachnida</taxon>
        <taxon>Acari</taxon>
        <taxon>Acariformes</taxon>
        <taxon>Sarcoptiformes</taxon>
        <taxon>Astigmata</taxon>
        <taxon>Glycyphagoidea</taxon>
        <taxon>Echimyopodidae</taxon>
        <taxon>Blomia</taxon>
    </lineage>
</organism>
<dbReference type="InterPro" id="IPR036322">
    <property type="entry name" value="WD40_repeat_dom_sf"/>
</dbReference>
<keyword evidence="4" id="KW-0677">Repeat</keyword>
<dbReference type="InterPro" id="IPR011989">
    <property type="entry name" value="ARM-like"/>
</dbReference>
<dbReference type="InterPro" id="IPR001680">
    <property type="entry name" value="WD40_rpt"/>
</dbReference>